<dbReference type="GO" id="GO:0005975">
    <property type="term" value="P:carbohydrate metabolic process"/>
    <property type="evidence" value="ECO:0007669"/>
    <property type="project" value="InterPro"/>
</dbReference>
<dbReference type="InterPro" id="IPR008928">
    <property type="entry name" value="6-hairpin_glycosidase_sf"/>
</dbReference>
<accession>A0A430FPA1</accession>
<gene>
    <name evidence="4" type="ORF">D2E24_1522</name>
</gene>
<dbReference type="OrthoDB" id="9757939at2"/>
<keyword evidence="5" id="KW-1185">Reference proteome</keyword>
<evidence type="ECO:0000313" key="5">
    <source>
        <dbReference type="Proteomes" id="UP000287470"/>
    </source>
</evidence>
<dbReference type="RefSeq" id="WP_125968779.1">
    <property type="nucleotide sequence ID" value="NZ_QXGK01000016.1"/>
</dbReference>
<comment type="caution">
    <text evidence="4">The sequence shown here is derived from an EMBL/GenBank/DDBJ whole genome shotgun (WGS) entry which is preliminary data.</text>
</comment>
<dbReference type="PANTHER" id="PTHR43465">
    <property type="entry name" value="DUF1680 DOMAIN PROTEIN (AFU_ORTHOLOGUE AFUA_1G08910)"/>
    <property type="match status" value="1"/>
</dbReference>
<dbReference type="GO" id="GO:0016787">
    <property type="term" value="F:hydrolase activity"/>
    <property type="evidence" value="ECO:0007669"/>
    <property type="project" value="UniProtKB-KW"/>
</dbReference>
<dbReference type="AlphaFoldDB" id="A0A430FPA1"/>
<feature type="domain" description="Non-reducing end beta-L-arabinofuranosidase-like GH127 C-terminal" evidence="3">
    <location>
        <begin position="596"/>
        <end position="734"/>
    </location>
</feature>
<keyword evidence="4" id="KW-0378">Hydrolase</keyword>
<dbReference type="Pfam" id="PF07944">
    <property type="entry name" value="Beta-AFase-like_GH127_cat"/>
    <property type="match status" value="1"/>
</dbReference>
<dbReference type="InterPro" id="IPR012878">
    <property type="entry name" value="Beta-AFase-like_GH127_cat"/>
</dbReference>
<dbReference type="InterPro" id="IPR049174">
    <property type="entry name" value="Beta-AFase-like"/>
</dbReference>
<evidence type="ECO:0000313" key="4">
    <source>
        <dbReference type="EMBL" id="RSX54662.1"/>
    </source>
</evidence>
<dbReference type="SUPFAM" id="SSF48208">
    <property type="entry name" value="Six-hairpin glycosidases"/>
    <property type="match status" value="1"/>
</dbReference>
<evidence type="ECO:0000259" key="2">
    <source>
        <dbReference type="Pfam" id="PF20736"/>
    </source>
</evidence>
<sequence>MTHHQSAPATATPAAPAVHSRPLAVRDVTVTDAFWHAEQELVRTAVIPYQWNALNDAVPGAAPSYCMHNFKAAAALNARKDSEGKAFVPPSYTFRGFEALPEDPANPDPDTFYGFVFQDTDFSKWIEAVGYSLAHHPDAELEATADAAIDIVCAAQLDNGYLDTYYILNGMDRSFTNLKDHHELYCFGHLTEGAIAYYEGTGKDKLLKAACRFADYIDTVFGREEGKLRGYPGHEIAEMALVRLAETTGESRYAELAAYFVRERGASPLYFMDEDRRRAQQDGTNYEAREQNYAYYQAHKPVVEQDEAVGHAVRAAYFYSGVADVARLTGDSDLLAAARRLWRSIVDRKLYVTGGIGGTVDGESFSYDYDLPADSAYSETCAAIALAFFARRMLEIEPKSEYADVMESALYNTTLAGMAMDGKSFFYVNPLEVNPVACHRDSRLRHVKPVRQKWFGCACCPPNIARIVESIQQYAYTLADDGSTLFTHLYMGGEARATVGGTPVTLDVSANLPWRGDGAATVRLGGDAAADGADGATFTLAFRLPGWAGDESAAAAIRADGEADGRVGRVVADGYVRFTGVWHDGDRIVFDFPMPVRMVAANPLVREAAGKVAFVRGPVTFCAEGHDNGANLHLLHADVDAILADPHAVAVEPCAFHAGAPGMDDKGLGEVDDVTRDMVVLRVPAWRETADGEPAARPLYAAYAPARREPATATLIPYFAWANRGETEMTVWLRA</sequence>
<name>A0A430FPA1_9BIFI</name>
<organism evidence="4 5">
    <name type="scientific">Bifidobacterium samirii</name>
    <dbReference type="NCBI Taxonomy" id="2306974"/>
    <lineage>
        <taxon>Bacteria</taxon>
        <taxon>Bacillati</taxon>
        <taxon>Actinomycetota</taxon>
        <taxon>Actinomycetes</taxon>
        <taxon>Bifidobacteriales</taxon>
        <taxon>Bifidobacteriaceae</taxon>
        <taxon>Bifidobacterium</taxon>
    </lineage>
</organism>
<dbReference type="Proteomes" id="UP000287470">
    <property type="component" value="Unassembled WGS sequence"/>
</dbReference>
<reference evidence="4 5" key="1">
    <citation type="submission" date="2018-09" db="EMBL/GenBank/DDBJ databases">
        <title>Characterization of the phylogenetic diversity of five novel species belonging to the genus Bifidobacterium.</title>
        <authorList>
            <person name="Lugli G.A."/>
            <person name="Duranti S."/>
            <person name="Milani C."/>
        </authorList>
    </citation>
    <scope>NUCLEOTIDE SEQUENCE [LARGE SCALE GENOMIC DNA]</scope>
    <source>
        <strain evidence="4 5">2033B</strain>
    </source>
</reference>
<dbReference type="EMBL" id="QXGK01000016">
    <property type="protein sequence ID" value="RSX54662.1"/>
    <property type="molecule type" value="Genomic_DNA"/>
</dbReference>
<proteinExistence type="predicted"/>
<dbReference type="InterPro" id="IPR049049">
    <property type="entry name" value="Beta-AFase-like_GH127_C"/>
</dbReference>
<evidence type="ECO:0000259" key="3">
    <source>
        <dbReference type="Pfam" id="PF20737"/>
    </source>
</evidence>
<evidence type="ECO:0000259" key="1">
    <source>
        <dbReference type="Pfam" id="PF07944"/>
    </source>
</evidence>
<dbReference type="PANTHER" id="PTHR43465:SF2">
    <property type="entry name" value="DUF1680 DOMAIN PROTEIN (AFU_ORTHOLOGUE AFUA_1G08910)"/>
    <property type="match status" value="1"/>
</dbReference>
<dbReference type="Pfam" id="PF20737">
    <property type="entry name" value="Glyco_hydro127C"/>
    <property type="match status" value="1"/>
</dbReference>
<feature type="domain" description="Non-reducing end beta-L-arabinofuranosidase-like GH127 middle" evidence="2">
    <location>
        <begin position="484"/>
        <end position="594"/>
    </location>
</feature>
<protein>
    <submittedName>
        <fullName evidence="4">Glycosyhydrolase</fullName>
    </submittedName>
</protein>
<dbReference type="Pfam" id="PF20736">
    <property type="entry name" value="Glyco_hydro127M"/>
    <property type="match status" value="1"/>
</dbReference>
<dbReference type="InterPro" id="IPR049046">
    <property type="entry name" value="Beta-AFase-like_GH127_middle"/>
</dbReference>
<feature type="domain" description="Non-reducing end beta-L-arabinofuranosidase-like GH127 catalytic" evidence="1">
    <location>
        <begin position="27"/>
        <end position="472"/>
    </location>
</feature>